<dbReference type="InterPro" id="IPR029063">
    <property type="entry name" value="SAM-dependent_MTases_sf"/>
</dbReference>
<feature type="compositionally biased region" description="Acidic residues" evidence="5">
    <location>
        <begin position="294"/>
        <end position="313"/>
    </location>
</feature>
<feature type="region of interest" description="Disordered" evidence="5">
    <location>
        <begin position="280"/>
        <end position="360"/>
    </location>
</feature>
<keyword evidence="2" id="KW-0489">Methyltransferase</keyword>
<dbReference type="AlphaFoldDB" id="K0RV06"/>
<name>K0RV06_THAOC</name>
<evidence type="ECO:0000313" key="6">
    <source>
        <dbReference type="EMBL" id="EJK56244.1"/>
    </source>
</evidence>
<keyword evidence="3" id="KW-0808">Transferase</keyword>
<evidence type="ECO:0000256" key="5">
    <source>
        <dbReference type="SAM" id="MobiDB-lite"/>
    </source>
</evidence>
<reference evidence="6 7" key="1">
    <citation type="journal article" date="2012" name="Genome Biol.">
        <title>Genome and low-iron response of an oceanic diatom adapted to chronic iron limitation.</title>
        <authorList>
            <person name="Lommer M."/>
            <person name="Specht M."/>
            <person name="Roy A.S."/>
            <person name="Kraemer L."/>
            <person name="Andreson R."/>
            <person name="Gutowska M.A."/>
            <person name="Wolf J."/>
            <person name="Bergner S.V."/>
            <person name="Schilhabel M.B."/>
            <person name="Klostermeier U.C."/>
            <person name="Beiko R.G."/>
            <person name="Rosenstiel P."/>
            <person name="Hippler M."/>
            <person name="Laroche J."/>
        </authorList>
    </citation>
    <scope>NUCLEOTIDE SEQUENCE [LARGE SCALE GENOMIC DNA]</scope>
    <source>
        <strain evidence="6 7">CCMP1005</strain>
    </source>
</reference>
<dbReference type="SUPFAM" id="SSF53335">
    <property type="entry name" value="S-adenosyl-L-methionine-dependent methyltransferases"/>
    <property type="match status" value="1"/>
</dbReference>
<comment type="similarity">
    <text evidence="1">Belongs to the ANT/ATPSC lysine N-methyltransferase family.</text>
</comment>
<proteinExistence type="inferred from homology"/>
<dbReference type="OrthoDB" id="66144at2759"/>
<dbReference type="CDD" id="cd02440">
    <property type="entry name" value="AdoMet_MTases"/>
    <property type="match status" value="1"/>
</dbReference>
<evidence type="ECO:0000256" key="2">
    <source>
        <dbReference type="ARBA" id="ARBA00022603"/>
    </source>
</evidence>
<evidence type="ECO:0000313" key="7">
    <source>
        <dbReference type="Proteomes" id="UP000266841"/>
    </source>
</evidence>
<evidence type="ECO:0000256" key="4">
    <source>
        <dbReference type="ARBA" id="ARBA00022691"/>
    </source>
</evidence>
<evidence type="ECO:0008006" key="8">
    <source>
        <dbReference type="Google" id="ProtNLM"/>
    </source>
</evidence>
<dbReference type="OMA" id="GYEMKGW"/>
<dbReference type="PANTHER" id="PTHR13610:SF11">
    <property type="entry name" value="METHYLTRANSFERASE DOMAIN-CONTAINING PROTEIN"/>
    <property type="match status" value="1"/>
</dbReference>
<organism evidence="6 7">
    <name type="scientific">Thalassiosira oceanica</name>
    <name type="common">Marine diatom</name>
    <dbReference type="NCBI Taxonomy" id="159749"/>
    <lineage>
        <taxon>Eukaryota</taxon>
        <taxon>Sar</taxon>
        <taxon>Stramenopiles</taxon>
        <taxon>Ochrophyta</taxon>
        <taxon>Bacillariophyta</taxon>
        <taxon>Coscinodiscophyceae</taxon>
        <taxon>Thalassiosirophycidae</taxon>
        <taxon>Thalassiosirales</taxon>
        <taxon>Thalassiosiraceae</taxon>
        <taxon>Thalassiosira</taxon>
    </lineage>
</organism>
<feature type="compositionally biased region" description="Basic and acidic residues" evidence="5">
    <location>
        <begin position="314"/>
        <end position="328"/>
    </location>
</feature>
<gene>
    <name evidence="6" type="ORF">THAOC_23911</name>
</gene>
<dbReference type="EMBL" id="AGNL01032037">
    <property type="protein sequence ID" value="EJK56244.1"/>
    <property type="molecule type" value="Genomic_DNA"/>
</dbReference>
<dbReference type="GO" id="GO:0005739">
    <property type="term" value="C:mitochondrion"/>
    <property type="evidence" value="ECO:0007669"/>
    <property type="project" value="TreeGrafter"/>
</dbReference>
<protein>
    <recommendedName>
        <fullName evidence="8">Methyltransferase domain-containing protein</fullName>
    </recommendedName>
</protein>
<dbReference type="GO" id="GO:1905706">
    <property type="term" value="P:regulation of mitochondrial ATP synthesis coupled proton transport"/>
    <property type="evidence" value="ECO:0007669"/>
    <property type="project" value="TreeGrafter"/>
</dbReference>
<dbReference type="GO" id="GO:0016279">
    <property type="term" value="F:protein-lysine N-methyltransferase activity"/>
    <property type="evidence" value="ECO:0007669"/>
    <property type="project" value="InterPro"/>
</dbReference>
<dbReference type="InterPro" id="IPR026170">
    <property type="entry name" value="FAM173A/B"/>
</dbReference>
<dbReference type="Gene3D" id="3.40.50.150">
    <property type="entry name" value="Vaccinia Virus protein VP39"/>
    <property type="match status" value="1"/>
</dbReference>
<evidence type="ECO:0000256" key="1">
    <source>
        <dbReference type="ARBA" id="ARBA00010633"/>
    </source>
</evidence>
<accession>K0RV06</accession>
<sequence length="360" mass="40912">MSPWVPCPDVVIKRVLEIAAVKSTDVHADLGCGDGRLNFAAVSNPDSPVRRSWGVDVDESILARCRERMERRFVPTFGGGSLEKVDCEDESEADKLEFVQADLTKVIERQKTLHQAKSADGRQPSSIEDALWAKEEGITNRLSETTVITMYFVDDALKQIKPYLESVLGGRPNVRVITIGYEMKGWHATWVERVLGLTVFKYEMADVPDTPLEWNKDGKSGDDEQQEQGEALLIDDAENEYDDVVEDSELGRFLKLKREEDMEELRKGLRIHHDEKLEDFAQSRAKRSSKSPNDESEDEDEDDWDFDETIDPEEIMKEERRRLATEKKNQRRGLVAGLDSGSARGKVGEDPKTPVWKRPS</sequence>
<dbReference type="PANTHER" id="PTHR13610">
    <property type="entry name" value="METHYLTRANSFERASE DOMAIN-CONTAINING PROTEIN"/>
    <property type="match status" value="1"/>
</dbReference>
<comment type="caution">
    <text evidence="6">The sequence shown here is derived from an EMBL/GenBank/DDBJ whole genome shotgun (WGS) entry which is preliminary data.</text>
</comment>
<dbReference type="GO" id="GO:0032259">
    <property type="term" value="P:methylation"/>
    <property type="evidence" value="ECO:0007669"/>
    <property type="project" value="UniProtKB-KW"/>
</dbReference>
<keyword evidence="7" id="KW-1185">Reference proteome</keyword>
<dbReference type="Proteomes" id="UP000266841">
    <property type="component" value="Unassembled WGS sequence"/>
</dbReference>
<evidence type="ECO:0000256" key="3">
    <source>
        <dbReference type="ARBA" id="ARBA00022679"/>
    </source>
</evidence>
<keyword evidence="4" id="KW-0949">S-adenosyl-L-methionine</keyword>
<dbReference type="eggNOG" id="ENOG502RW9Y">
    <property type="taxonomic scope" value="Eukaryota"/>
</dbReference>